<dbReference type="RefSeq" id="XP_031947088.1">
    <property type="nucleotide sequence ID" value="XM_032085764.1"/>
</dbReference>
<keyword evidence="4" id="KW-1185">Reference proteome</keyword>
<evidence type="ECO:0000313" key="3">
    <source>
        <dbReference type="EMBL" id="KAE8409769.1"/>
    </source>
</evidence>
<name>A0A5N7DUS2_9EURO</name>
<dbReference type="OrthoDB" id="4509086at2759"/>
<feature type="compositionally biased region" description="Polar residues" evidence="1">
    <location>
        <begin position="49"/>
        <end position="64"/>
    </location>
</feature>
<proteinExistence type="predicted"/>
<feature type="compositionally biased region" description="Basic and acidic residues" evidence="1">
    <location>
        <begin position="184"/>
        <end position="194"/>
    </location>
</feature>
<keyword evidence="2" id="KW-0812">Transmembrane</keyword>
<keyword evidence="2" id="KW-0472">Membrane</keyword>
<reference evidence="3 4" key="1">
    <citation type="submission" date="2019-04" db="EMBL/GenBank/DDBJ databases">
        <authorList>
            <consortium name="DOE Joint Genome Institute"/>
            <person name="Mondo S."/>
            <person name="Kjaerbolling I."/>
            <person name="Vesth T."/>
            <person name="Frisvad J.C."/>
            <person name="Nybo J.L."/>
            <person name="Theobald S."/>
            <person name="Kildgaard S."/>
            <person name="Isbrandt T."/>
            <person name="Kuo A."/>
            <person name="Sato A."/>
            <person name="Lyhne E.K."/>
            <person name="Kogle M.E."/>
            <person name="Wiebenga A."/>
            <person name="Kun R.S."/>
            <person name="Lubbers R.J."/>
            <person name="Makela M.R."/>
            <person name="Barry K."/>
            <person name="Chovatia M."/>
            <person name="Clum A."/>
            <person name="Daum C."/>
            <person name="Haridas S."/>
            <person name="He G."/>
            <person name="LaButti K."/>
            <person name="Lipzen A."/>
            <person name="Riley R."/>
            <person name="Salamov A."/>
            <person name="Simmons B.A."/>
            <person name="Magnuson J.K."/>
            <person name="Henrissat B."/>
            <person name="Mortensen U.H."/>
            <person name="Larsen T.O."/>
            <person name="Devries R.P."/>
            <person name="Grigoriev I.V."/>
            <person name="Machida M."/>
            <person name="Baker S.E."/>
            <person name="Andersen M.R."/>
            <person name="Cantor M.N."/>
            <person name="Hua S.X."/>
        </authorList>
    </citation>
    <scope>NUCLEOTIDE SEQUENCE [LARGE SCALE GENOMIC DNA]</scope>
    <source>
        <strain evidence="3 4">CBS 119388</strain>
    </source>
</reference>
<keyword evidence="2" id="KW-1133">Transmembrane helix</keyword>
<dbReference type="AlphaFoldDB" id="A0A5N7DUS2"/>
<evidence type="ECO:0000256" key="2">
    <source>
        <dbReference type="SAM" id="Phobius"/>
    </source>
</evidence>
<feature type="compositionally biased region" description="Polar residues" evidence="1">
    <location>
        <begin position="162"/>
        <end position="171"/>
    </location>
</feature>
<accession>A0A5N7DUS2</accession>
<feature type="region of interest" description="Disordered" evidence="1">
    <location>
        <begin position="48"/>
        <end position="268"/>
    </location>
</feature>
<evidence type="ECO:0000313" key="4">
    <source>
        <dbReference type="Proteomes" id="UP000325579"/>
    </source>
</evidence>
<evidence type="ECO:0000256" key="1">
    <source>
        <dbReference type="SAM" id="MobiDB-lite"/>
    </source>
</evidence>
<feature type="transmembrane region" description="Helical" evidence="2">
    <location>
        <begin position="6"/>
        <end position="24"/>
    </location>
</feature>
<dbReference type="GeneID" id="43670455"/>
<sequence length="268" mass="28797">MNNNIMIAIIILVLLGITGIVYLYSIRWRSQARAQLFIARAKSRKRLISESQSHPQGQATTPIQVTVVRGRSRAPSRRPSPRLSAPQLPAPPPRATSTTSRKGQRGRSRPNERQDNRQGSGLGAPRDQSRMSKKSKKQKGQQQTGQTAGDGNATCSGGAGQPAQQGRSNQAADDEWGVGLAQQDDTRYTGRQDELSQPGPNNSEWETGNEAVVGSSGGPTSPDAEWTNTGDSGGQQEASQGAWHANDAMEQRSGQQQTGMEGQGEPSW</sequence>
<gene>
    <name evidence="3" type="ORF">BDV37DRAFT_277424</name>
</gene>
<feature type="compositionally biased region" description="Polar residues" evidence="1">
    <location>
        <begin position="226"/>
        <end position="239"/>
    </location>
</feature>
<dbReference type="Proteomes" id="UP000325579">
    <property type="component" value="Unassembled WGS sequence"/>
</dbReference>
<protein>
    <submittedName>
        <fullName evidence="3">Uncharacterized protein</fullName>
    </submittedName>
</protein>
<feature type="compositionally biased region" description="Basic residues" evidence="1">
    <location>
        <begin position="70"/>
        <end position="80"/>
    </location>
</feature>
<dbReference type="EMBL" id="ML736738">
    <property type="protein sequence ID" value="KAE8409769.1"/>
    <property type="molecule type" value="Genomic_DNA"/>
</dbReference>
<organism evidence="3 4">
    <name type="scientific">Aspergillus pseudonomiae</name>
    <dbReference type="NCBI Taxonomy" id="1506151"/>
    <lineage>
        <taxon>Eukaryota</taxon>
        <taxon>Fungi</taxon>
        <taxon>Dikarya</taxon>
        <taxon>Ascomycota</taxon>
        <taxon>Pezizomycotina</taxon>
        <taxon>Eurotiomycetes</taxon>
        <taxon>Eurotiomycetidae</taxon>
        <taxon>Eurotiales</taxon>
        <taxon>Aspergillaceae</taxon>
        <taxon>Aspergillus</taxon>
        <taxon>Aspergillus subgen. Circumdati</taxon>
    </lineage>
</organism>
<feature type="compositionally biased region" description="Low complexity" evidence="1">
    <location>
        <begin position="254"/>
        <end position="268"/>
    </location>
</feature>